<feature type="compositionally biased region" description="Low complexity" evidence="1">
    <location>
        <begin position="129"/>
        <end position="140"/>
    </location>
</feature>
<reference evidence="2" key="1">
    <citation type="submission" date="2023-01" db="EMBL/GenBank/DDBJ databases">
        <title>Genome assembly of the deep-sea coral Lophelia pertusa.</title>
        <authorList>
            <person name="Herrera S."/>
            <person name="Cordes E."/>
        </authorList>
    </citation>
    <scope>NUCLEOTIDE SEQUENCE</scope>
    <source>
        <strain evidence="2">USNM1676648</strain>
        <tissue evidence="2">Polyp</tissue>
    </source>
</reference>
<feature type="region of interest" description="Disordered" evidence="1">
    <location>
        <begin position="100"/>
        <end position="140"/>
    </location>
</feature>
<dbReference type="OrthoDB" id="5990118at2759"/>
<evidence type="ECO:0000313" key="2">
    <source>
        <dbReference type="EMBL" id="KAJ7376081.1"/>
    </source>
</evidence>
<dbReference type="EMBL" id="MU826416">
    <property type="protein sequence ID" value="KAJ7376081.1"/>
    <property type="molecule type" value="Genomic_DNA"/>
</dbReference>
<name>A0A9W9Z6G0_9CNID</name>
<evidence type="ECO:0000256" key="1">
    <source>
        <dbReference type="SAM" id="MobiDB-lite"/>
    </source>
</evidence>
<organism evidence="2 3">
    <name type="scientific">Desmophyllum pertusum</name>
    <dbReference type="NCBI Taxonomy" id="174260"/>
    <lineage>
        <taxon>Eukaryota</taxon>
        <taxon>Metazoa</taxon>
        <taxon>Cnidaria</taxon>
        <taxon>Anthozoa</taxon>
        <taxon>Hexacorallia</taxon>
        <taxon>Scleractinia</taxon>
        <taxon>Caryophylliina</taxon>
        <taxon>Caryophylliidae</taxon>
        <taxon>Desmophyllum</taxon>
    </lineage>
</organism>
<feature type="compositionally biased region" description="Basic and acidic residues" evidence="1">
    <location>
        <begin position="105"/>
        <end position="128"/>
    </location>
</feature>
<accession>A0A9W9Z6G0</accession>
<comment type="caution">
    <text evidence="2">The sequence shown here is derived from an EMBL/GenBank/DDBJ whole genome shotgun (WGS) entry which is preliminary data.</text>
</comment>
<dbReference type="Proteomes" id="UP001163046">
    <property type="component" value="Unassembled WGS sequence"/>
</dbReference>
<proteinExistence type="predicted"/>
<sequence>MKQLEKTGFKTTILKEKGKFFRENKGTCRKKMIAAEINKEWPLVEEVPSFRPHHNEEVQKLNEFVKRLSEGKESSKYTFEECGLGQNAIREIVLMQMRERRRGNKDRELHKNITESQEAKSDDSHNDTESVSDSSSNSLR</sequence>
<gene>
    <name evidence="2" type="ORF">OS493_037087</name>
</gene>
<keyword evidence="3" id="KW-1185">Reference proteome</keyword>
<dbReference type="AlphaFoldDB" id="A0A9W9Z6G0"/>
<protein>
    <submittedName>
        <fullName evidence="2">Uncharacterized protein</fullName>
    </submittedName>
</protein>
<evidence type="ECO:0000313" key="3">
    <source>
        <dbReference type="Proteomes" id="UP001163046"/>
    </source>
</evidence>